<reference evidence="1 2" key="1">
    <citation type="submission" date="2019-03" db="EMBL/GenBank/DDBJ databases">
        <authorList>
            <consortium name="Pathogen Informatics"/>
        </authorList>
    </citation>
    <scope>NUCLEOTIDE SEQUENCE [LARGE SCALE GENOMIC DNA]</scope>
    <source>
        <strain evidence="1 2">NCTC12282</strain>
    </source>
</reference>
<evidence type="ECO:0000313" key="2">
    <source>
        <dbReference type="Proteomes" id="UP000373449"/>
    </source>
</evidence>
<name>A0A484ZGZ8_9GAMM</name>
<protein>
    <submittedName>
        <fullName evidence="1">Uncharacterized protein</fullName>
    </submittedName>
</protein>
<dbReference type="EMBL" id="CAADJA010000002">
    <property type="protein sequence ID" value="VFS47395.1"/>
    <property type="molecule type" value="Genomic_DNA"/>
</dbReference>
<accession>A0A484ZGZ8</accession>
<organism evidence="1 2">
    <name type="scientific">Budvicia aquatica</name>
    <dbReference type="NCBI Taxonomy" id="82979"/>
    <lineage>
        <taxon>Bacteria</taxon>
        <taxon>Pseudomonadati</taxon>
        <taxon>Pseudomonadota</taxon>
        <taxon>Gammaproteobacteria</taxon>
        <taxon>Enterobacterales</taxon>
        <taxon>Budviciaceae</taxon>
        <taxon>Budvicia</taxon>
    </lineage>
</organism>
<dbReference type="AlphaFoldDB" id="A0A484ZGZ8"/>
<dbReference type="RefSeq" id="WP_255324388.1">
    <property type="nucleotide sequence ID" value="NZ_CAADJA010000002.1"/>
</dbReference>
<gene>
    <name evidence="1" type="ORF">NCTC12282_02330</name>
</gene>
<proteinExistence type="predicted"/>
<evidence type="ECO:0000313" key="1">
    <source>
        <dbReference type="EMBL" id="VFS47395.1"/>
    </source>
</evidence>
<dbReference type="Proteomes" id="UP000373449">
    <property type="component" value="Unassembled WGS sequence"/>
</dbReference>
<sequence length="157" mass="17741">MPRLIGPTIFDAVDWYAYQEREKALAECKGDNFDEYTITRSAKPEQNILPYLISPGRSKHDPLTKSQKMKHHHTYLQPHENGVFVLISDAQPTNPSIARPNLVENLLIWDAQGNAVDVFNHPLTGVYLNSFTLDMLKSGDSSKSSIFAKLARLMVEN</sequence>